<accession>A0A212S5M5</accession>
<dbReference type="Proteomes" id="UP000198418">
    <property type="component" value="Unassembled WGS sequence"/>
</dbReference>
<dbReference type="RefSeq" id="WP_088521991.1">
    <property type="nucleotide sequence ID" value="NZ_FYDG01000013.1"/>
</dbReference>
<evidence type="ECO:0000313" key="2">
    <source>
        <dbReference type="Proteomes" id="UP000198418"/>
    </source>
</evidence>
<organism evidence="1 2">
    <name type="scientific">Rhodoblastus acidophilus</name>
    <name type="common">Rhodopseudomonas acidophila</name>
    <dbReference type="NCBI Taxonomy" id="1074"/>
    <lineage>
        <taxon>Bacteria</taxon>
        <taxon>Pseudomonadati</taxon>
        <taxon>Pseudomonadota</taxon>
        <taxon>Alphaproteobacteria</taxon>
        <taxon>Hyphomicrobiales</taxon>
        <taxon>Rhodoblastaceae</taxon>
        <taxon>Rhodoblastus</taxon>
    </lineage>
</organism>
<keyword evidence="2" id="KW-1185">Reference proteome</keyword>
<name>A0A212S5M5_RHOAC</name>
<dbReference type="CDD" id="cd17033">
    <property type="entry name" value="DR1245-like"/>
    <property type="match status" value="1"/>
</dbReference>
<dbReference type="OrthoDB" id="9792176at2"/>
<sequence>MLLTELEHSERFEHPVDVIERLACLKDWSFDRDDADEISLGVTGSWADYNIAFTWLSECEALHLACAFDLKVPERRRAETARLVTKINEQMWMGHFDVWSRDGVVMFRHALPLAGGAQPGMAQCEAMLSAALDACERYYQAFQFVVWANKPAEESLSSALFETKGEA</sequence>
<gene>
    <name evidence="1" type="ORF">SAMN06265338_11335</name>
</gene>
<dbReference type="Pfam" id="PF10722">
    <property type="entry name" value="YbjN"/>
    <property type="match status" value="1"/>
</dbReference>
<reference evidence="2" key="1">
    <citation type="submission" date="2017-06" db="EMBL/GenBank/DDBJ databases">
        <authorList>
            <person name="Varghese N."/>
            <person name="Submissions S."/>
        </authorList>
    </citation>
    <scope>NUCLEOTIDE SEQUENCE [LARGE SCALE GENOMIC DNA]</scope>
    <source>
        <strain evidence="2">DSM 137</strain>
    </source>
</reference>
<evidence type="ECO:0000313" key="1">
    <source>
        <dbReference type="EMBL" id="SNB80514.1"/>
    </source>
</evidence>
<proteinExistence type="predicted"/>
<dbReference type="InterPro" id="IPR019660">
    <property type="entry name" value="Put_sensory_transdc_reg_YbjN"/>
</dbReference>
<protein>
    <recommendedName>
        <fullName evidence="3">YbjN domain-containing protein</fullName>
    </recommendedName>
</protein>
<evidence type="ECO:0008006" key="3">
    <source>
        <dbReference type="Google" id="ProtNLM"/>
    </source>
</evidence>
<dbReference type="AlphaFoldDB" id="A0A212S5M5"/>
<dbReference type="EMBL" id="FYDG01000013">
    <property type="protein sequence ID" value="SNB80514.1"/>
    <property type="molecule type" value="Genomic_DNA"/>
</dbReference>